<feature type="compositionally biased region" description="Basic and acidic residues" evidence="2">
    <location>
        <begin position="231"/>
        <end position="250"/>
    </location>
</feature>
<dbReference type="PANTHER" id="PTHR31516:SF16">
    <property type="entry name" value="TITIN"/>
    <property type="match status" value="1"/>
</dbReference>
<evidence type="ECO:0000313" key="4">
    <source>
        <dbReference type="Proteomes" id="UP001162164"/>
    </source>
</evidence>
<dbReference type="PANTHER" id="PTHR31516">
    <property type="entry name" value="STABILIZER OF AXONEMAL MICROTUBULES 2"/>
    <property type="match status" value="1"/>
</dbReference>
<name>A0ABQ9JQH0_9CUCU</name>
<comment type="caution">
    <text evidence="3">The sequence shown here is derived from an EMBL/GenBank/DDBJ whole genome shotgun (WGS) entry which is preliminary data.</text>
</comment>
<evidence type="ECO:0000256" key="1">
    <source>
        <dbReference type="ARBA" id="ARBA00008738"/>
    </source>
</evidence>
<feature type="compositionally biased region" description="Basic and acidic residues" evidence="2">
    <location>
        <begin position="129"/>
        <end position="141"/>
    </location>
</feature>
<feature type="compositionally biased region" description="Polar residues" evidence="2">
    <location>
        <begin position="450"/>
        <end position="472"/>
    </location>
</feature>
<comment type="similarity">
    <text evidence="1">Belongs to the FAM154 family.</text>
</comment>
<reference evidence="3" key="1">
    <citation type="journal article" date="2023" name="Insect Mol. Biol.">
        <title>Genome sequencing provides insights into the evolution of gene families encoding plant cell wall-degrading enzymes in longhorned beetles.</title>
        <authorList>
            <person name="Shin N.R."/>
            <person name="Okamura Y."/>
            <person name="Kirsch R."/>
            <person name="Pauchet Y."/>
        </authorList>
    </citation>
    <scope>NUCLEOTIDE SEQUENCE</scope>
    <source>
        <strain evidence="3">MMC_N1</strain>
    </source>
</reference>
<dbReference type="InterPro" id="IPR033336">
    <property type="entry name" value="SAXO1/2"/>
</dbReference>
<keyword evidence="4" id="KW-1185">Reference proteome</keyword>
<feature type="compositionally biased region" description="Basic and acidic residues" evidence="2">
    <location>
        <begin position="1"/>
        <end position="49"/>
    </location>
</feature>
<feature type="region of interest" description="Disordered" evidence="2">
    <location>
        <begin position="1"/>
        <end position="146"/>
    </location>
</feature>
<feature type="region of interest" description="Disordered" evidence="2">
    <location>
        <begin position="549"/>
        <end position="581"/>
    </location>
</feature>
<feature type="compositionally biased region" description="Basic and acidic residues" evidence="2">
    <location>
        <begin position="56"/>
        <end position="80"/>
    </location>
</feature>
<protein>
    <submittedName>
        <fullName evidence="3">Uncharacterized protein</fullName>
    </submittedName>
</protein>
<accession>A0ABQ9JQH0</accession>
<evidence type="ECO:0000256" key="2">
    <source>
        <dbReference type="SAM" id="MobiDB-lite"/>
    </source>
</evidence>
<feature type="compositionally biased region" description="Basic and acidic residues" evidence="2">
    <location>
        <begin position="260"/>
        <end position="290"/>
    </location>
</feature>
<dbReference type="Proteomes" id="UP001162164">
    <property type="component" value="Unassembled WGS sequence"/>
</dbReference>
<evidence type="ECO:0000313" key="3">
    <source>
        <dbReference type="EMBL" id="KAJ8980189.1"/>
    </source>
</evidence>
<proteinExistence type="inferred from homology"/>
<feature type="region of interest" description="Disordered" evidence="2">
    <location>
        <begin position="447"/>
        <end position="473"/>
    </location>
</feature>
<feature type="compositionally biased region" description="Basic and acidic residues" evidence="2">
    <location>
        <begin position="177"/>
        <end position="221"/>
    </location>
</feature>
<sequence length="581" mass="67109">MQKRPEDNLHPEGEFERPTPSRIGPAERRTPIRHDDNLRPEGEFERPEKPIYQPAKRPDQKRPADNLRPEGEFDIPERTKYQPAERPQQKRPEDNLRPEERPKQKRPEDNLRPEGEFERPEIVEVQPAELRKPIKHDDNLRPEGTMEIARRDDYKVIRGERVDVIRREDNLKMEGEYNIHNLKPEGEFERPTPSKIGPGERRTPIRHPDNLHPEGHFDRPQKPGYQPSERPTPKKPQDNLHPEGEFETPQKPKYQPGERPTPKKPQDNLRPEGEFETPVKPKYGPGERADIVRHQDNLKPEVVTTTRKATTATSGTQQISQVGQQMEQRVQKEIVTGENEIRQSTSQAHVHQSQKRVENVTNVVRQNNIIHSSSHTDISSKQSVENHAAHHKRNMVSSEEISNQILHRKGLHTSTEALHATSSSALDMRKSVCNLHDQGRTVVNTERHSLSSMHRSNQESNTANRRSQQFTYQAVERPQKVVRKDNLSVGGHFYGQSEARSYGEFTKQQNVQRIERVNRRSNISNITLGDSNVHIVTSYKKEYSPRNLGPCPAVLVDSPKGPFKHTRDTKSHKYYTPVESK</sequence>
<organism evidence="3 4">
    <name type="scientific">Molorchus minor</name>
    <dbReference type="NCBI Taxonomy" id="1323400"/>
    <lineage>
        <taxon>Eukaryota</taxon>
        <taxon>Metazoa</taxon>
        <taxon>Ecdysozoa</taxon>
        <taxon>Arthropoda</taxon>
        <taxon>Hexapoda</taxon>
        <taxon>Insecta</taxon>
        <taxon>Pterygota</taxon>
        <taxon>Neoptera</taxon>
        <taxon>Endopterygota</taxon>
        <taxon>Coleoptera</taxon>
        <taxon>Polyphaga</taxon>
        <taxon>Cucujiformia</taxon>
        <taxon>Chrysomeloidea</taxon>
        <taxon>Cerambycidae</taxon>
        <taxon>Lamiinae</taxon>
        <taxon>Monochamini</taxon>
        <taxon>Molorchus</taxon>
    </lineage>
</organism>
<dbReference type="EMBL" id="JAPWTJ010000280">
    <property type="protein sequence ID" value="KAJ8980189.1"/>
    <property type="molecule type" value="Genomic_DNA"/>
</dbReference>
<gene>
    <name evidence="3" type="ORF">NQ317_015066</name>
</gene>
<feature type="region of interest" description="Disordered" evidence="2">
    <location>
        <begin position="177"/>
        <end position="290"/>
    </location>
</feature>
<feature type="compositionally biased region" description="Basic and acidic residues" evidence="2">
    <location>
        <begin position="87"/>
        <end position="122"/>
    </location>
</feature>